<dbReference type="Gene3D" id="3.40.50.300">
    <property type="entry name" value="P-loop containing nucleotide triphosphate hydrolases"/>
    <property type="match status" value="1"/>
</dbReference>
<reference evidence="1" key="1">
    <citation type="journal article" date="2015" name="PeerJ">
        <title>First genomic representation of candidate bacterial phylum KSB3 points to enhanced environmental sensing as a trigger of wastewater bulking.</title>
        <authorList>
            <person name="Sekiguchi Y."/>
            <person name="Ohashi A."/>
            <person name="Parks D.H."/>
            <person name="Yamauchi T."/>
            <person name="Tyson G.W."/>
            <person name="Hugenholtz P."/>
        </authorList>
    </citation>
    <scope>NUCLEOTIDE SEQUENCE [LARGE SCALE GENOMIC DNA]</scope>
</reference>
<evidence type="ECO:0008006" key="3">
    <source>
        <dbReference type="Google" id="ProtNLM"/>
    </source>
</evidence>
<dbReference type="eggNOG" id="ENOG5033PAF">
    <property type="taxonomic scope" value="Bacteria"/>
</dbReference>
<dbReference type="SUPFAM" id="SSF52540">
    <property type="entry name" value="P-loop containing nucleoside triphosphate hydrolases"/>
    <property type="match status" value="1"/>
</dbReference>
<dbReference type="HOGENOM" id="CLU_464539_0_0_0"/>
<dbReference type="PANTHER" id="PTHR34301:SF8">
    <property type="entry name" value="ATPASE DOMAIN-CONTAINING PROTEIN"/>
    <property type="match status" value="1"/>
</dbReference>
<dbReference type="EMBL" id="DF820468">
    <property type="protein sequence ID" value="GAK58581.1"/>
    <property type="molecule type" value="Genomic_DNA"/>
</dbReference>
<organism evidence="1">
    <name type="scientific">Vecturithrix granuli</name>
    <dbReference type="NCBI Taxonomy" id="1499967"/>
    <lineage>
        <taxon>Bacteria</taxon>
        <taxon>Candidatus Moduliflexota</taxon>
        <taxon>Candidatus Vecturitrichia</taxon>
        <taxon>Candidatus Vecturitrichales</taxon>
        <taxon>Candidatus Vecturitrichaceae</taxon>
        <taxon>Candidatus Vecturithrix</taxon>
    </lineage>
</organism>
<evidence type="ECO:0000313" key="1">
    <source>
        <dbReference type="EMBL" id="GAK58581.1"/>
    </source>
</evidence>
<gene>
    <name evidence="1" type="ORF">U27_05555</name>
</gene>
<dbReference type="STRING" id="1499967.U27_05555"/>
<accession>A0A081C1X6</accession>
<proteinExistence type="predicted"/>
<sequence>MAKLEEGRSRLMKTYLKEKIGNPDLFTGRKKELAFFLKWIEGIKKEISISTAILSRRKTGKTALLQRLYNLTFEQNDGVIPFYYEVKEGKLWAVEFCKDFFLTFLYQYIAYKTKKPEYITPPKDLKGSFTAAIDIARQAGLDYLSGDIRGIEAAFQREGVDEIWLMVRDAPLGIATRQHEFIVQIIDEFQYLNSEIYWDEGKTNLANDFAAGYMSIAEYRNAPLLISGSWIGWLRDLLHTMLPSRFRHYFLEGMPEDETVEMIYKYAQVFETPMTEEVVYAMARISEGNPFYVSELFQSTYPDKDFTTAEGMLKTLEYETLDERGRIRSVWLEYIAKVFDKVNQQHAKNIVLYLSKHRDRQVSRQEVIDKLELADMPELELEQKFRALVKSDVINQGRSLFFYQGVQDNIFDKVFRGIYADDIQAFDVTAIRNEYKALYEKAKADYQKLLGQFNQTKGLLAEFVIINQLRLHAFQQPDRFLSITHNLPEDFQFVEYEHVWSYKTARFDNFPNLL</sequence>
<dbReference type="Proteomes" id="UP000030661">
    <property type="component" value="Unassembled WGS sequence"/>
</dbReference>
<protein>
    <recommendedName>
        <fullName evidence="3">ATPase domain-containing protein</fullName>
    </recommendedName>
</protein>
<name>A0A081C1X6_VECG1</name>
<dbReference type="AlphaFoldDB" id="A0A081C1X6"/>
<keyword evidence="2" id="KW-1185">Reference proteome</keyword>
<dbReference type="PANTHER" id="PTHR34301">
    <property type="entry name" value="DNA-BINDING PROTEIN-RELATED"/>
    <property type="match status" value="1"/>
</dbReference>
<evidence type="ECO:0000313" key="2">
    <source>
        <dbReference type="Proteomes" id="UP000030661"/>
    </source>
</evidence>
<dbReference type="InterPro" id="IPR027417">
    <property type="entry name" value="P-loop_NTPase"/>
</dbReference>